<dbReference type="Proteomes" id="UP000199236">
    <property type="component" value="Unassembled WGS sequence"/>
</dbReference>
<proteinExistence type="predicted"/>
<feature type="transmembrane region" description="Helical" evidence="1">
    <location>
        <begin position="202"/>
        <end position="224"/>
    </location>
</feature>
<evidence type="ECO:0000313" key="2">
    <source>
        <dbReference type="EMBL" id="SFO15563.1"/>
    </source>
</evidence>
<keyword evidence="1" id="KW-0812">Transmembrane</keyword>
<keyword evidence="1" id="KW-0472">Membrane</keyword>
<name>A0A1I5EVW8_9HYPH</name>
<gene>
    <name evidence="2" type="ORF">SAMN04488056_103373</name>
</gene>
<dbReference type="RefSeq" id="WP_090071106.1">
    <property type="nucleotide sequence ID" value="NZ_FOVR01000003.1"/>
</dbReference>
<evidence type="ECO:0000256" key="1">
    <source>
        <dbReference type="SAM" id="Phobius"/>
    </source>
</evidence>
<organism evidence="2 3">
    <name type="scientific">Cohaesibacter marisflavi</name>
    <dbReference type="NCBI Taxonomy" id="655353"/>
    <lineage>
        <taxon>Bacteria</taxon>
        <taxon>Pseudomonadati</taxon>
        <taxon>Pseudomonadota</taxon>
        <taxon>Alphaproteobacteria</taxon>
        <taxon>Hyphomicrobiales</taxon>
        <taxon>Cohaesibacteraceae</taxon>
    </lineage>
</organism>
<keyword evidence="1" id="KW-1133">Transmembrane helix</keyword>
<protein>
    <submittedName>
        <fullName evidence="2">Uncharacterized protein</fullName>
    </submittedName>
</protein>
<reference evidence="2 3" key="1">
    <citation type="submission" date="2016-10" db="EMBL/GenBank/DDBJ databases">
        <authorList>
            <person name="de Groot N.N."/>
        </authorList>
    </citation>
    <scope>NUCLEOTIDE SEQUENCE [LARGE SCALE GENOMIC DNA]</scope>
    <source>
        <strain evidence="2 3">CGMCC 1.9157</strain>
    </source>
</reference>
<keyword evidence="3" id="KW-1185">Reference proteome</keyword>
<accession>A0A1I5EVW8</accession>
<dbReference type="AlphaFoldDB" id="A0A1I5EVW8"/>
<sequence length="421" mass="46147">MARSIKIATTPSAELTPIGSAQERDYDSIVDYVAVTLGDEVAALFAEPVGSMDGARIDWYVKAFGRIEALEALDEPEQANLLAELHVAEEKIGRLAHELQGASNPDDRALGKALANATCVPSRKHIYALNGHPVLVAWGYRLNDHKPMRGGISKVAPVAAKASPKAPPQIVEPHVAKPEDALDIAAQTQQSPVHEKKNHKRCWLIALLWALLALLIAAILYVLLKACSISAFFPWIDYCPGRYQTDLVSLQQEVRLLENALAFKNENCDVAGTPEEPIANEELDKRLLERNAGDGALQISLAWNGGTDLDLMVKCSNGLIWFKEKNKCGASLDTDSNGRSKITMTPVENIVWQTEDAIPTGDLPIFVTLFDYRGQPQQNIPYTVRVVRRQNGAITSNYTINGVASRSQVKRPIFIGLANKQ</sequence>
<dbReference type="STRING" id="655353.SAMN04488056_103373"/>
<dbReference type="OrthoDB" id="1090891at2"/>
<dbReference type="EMBL" id="FOVR01000003">
    <property type="protein sequence ID" value="SFO15563.1"/>
    <property type="molecule type" value="Genomic_DNA"/>
</dbReference>
<evidence type="ECO:0000313" key="3">
    <source>
        <dbReference type="Proteomes" id="UP000199236"/>
    </source>
</evidence>